<feature type="transmembrane region" description="Helical" evidence="5">
    <location>
        <begin position="42"/>
        <end position="64"/>
    </location>
</feature>
<organism evidence="6 7">
    <name type="scientific">Cerrena zonata</name>
    <dbReference type="NCBI Taxonomy" id="2478898"/>
    <lineage>
        <taxon>Eukaryota</taxon>
        <taxon>Fungi</taxon>
        <taxon>Dikarya</taxon>
        <taxon>Basidiomycota</taxon>
        <taxon>Agaricomycotina</taxon>
        <taxon>Agaricomycetes</taxon>
        <taxon>Polyporales</taxon>
        <taxon>Cerrenaceae</taxon>
        <taxon>Cerrena</taxon>
    </lineage>
</organism>
<evidence type="ECO:0000256" key="4">
    <source>
        <dbReference type="ARBA" id="ARBA00023136"/>
    </source>
</evidence>
<feature type="transmembrane region" description="Helical" evidence="5">
    <location>
        <begin position="113"/>
        <end position="131"/>
    </location>
</feature>
<keyword evidence="7" id="KW-1185">Reference proteome</keyword>
<proteinExistence type="predicted"/>
<accession>A0AAW0FUJ0</accession>
<feature type="transmembrane region" description="Helical" evidence="5">
    <location>
        <begin position="180"/>
        <end position="200"/>
    </location>
</feature>
<feature type="transmembrane region" description="Helical" evidence="5">
    <location>
        <begin position="85"/>
        <end position="107"/>
    </location>
</feature>
<evidence type="ECO:0000256" key="5">
    <source>
        <dbReference type="SAM" id="Phobius"/>
    </source>
</evidence>
<dbReference type="PANTHER" id="PTHR23507">
    <property type="entry name" value="ZGC:174356"/>
    <property type="match status" value="1"/>
</dbReference>
<evidence type="ECO:0000256" key="2">
    <source>
        <dbReference type="ARBA" id="ARBA00022692"/>
    </source>
</evidence>
<dbReference type="AlphaFoldDB" id="A0AAW0FUJ0"/>
<dbReference type="InterPro" id="IPR036259">
    <property type="entry name" value="MFS_trans_sf"/>
</dbReference>
<evidence type="ECO:0000313" key="6">
    <source>
        <dbReference type="EMBL" id="KAK7681198.1"/>
    </source>
</evidence>
<comment type="subcellular location">
    <subcellularLocation>
        <location evidence="1">Membrane</location>
        <topology evidence="1">Multi-pass membrane protein</topology>
    </subcellularLocation>
</comment>
<gene>
    <name evidence="6" type="ORF">QCA50_015814</name>
</gene>
<keyword evidence="2 5" id="KW-0812">Transmembrane</keyword>
<reference evidence="6 7" key="1">
    <citation type="submission" date="2022-09" db="EMBL/GenBank/DDBJ databases">
        <authorList>
            <person name="Palmer J.M."/>
        </authorList>
    </citation>
    <scope>NUCLEOTIDE SEQUENCE [LARGE SCALE GENOMIC DNA]</scope>
    <source>
        <strain evidence="6 7">DSM 7382</strain>
    </source>
</reference>
<evidence type="ECO:0000256" key="3">
    <source>
        <dbReference type="ARBA" id="ARBA00022989"/>
    </source>
</evidence>
<dbReference type="Proteomes" id="UP001385951">
    <property type="component" value="Unassembled WGS sequence"/>
</dbReference>
<dbReference type="EMBL" id="JASBNA010000043">
    <property type="protein sequence ID" value="KAK7681198.1"/>
    <property type="molecule type" value="Genomic_DNA"/>
</dbReference>
<dbReference type="GO" id="GO:0016020">
    <property type="term" value="C:membrane"/>
    <property type="evidence" value="ECO:0007669"/>
    <property type="project" value="UniProtKB-SubCell"/>
</dbReference>
<keyword evidence="3 5" id="KW-1133">Transmembrane helix</keyword>
<dbReference type="PANTHER" id="PTHR23507:SF1">
    <property type="entry name" value="FI18259P1-RELATED"/>
    <property type="match status" value="1"/>
</dbReference>
<dbReference type="GO" id="GO:0022857">
    <property type="term" value="F:transmembrane transporter activity"/>
    <property type="evidence" value="ECO:0007669"/>
    <property type="project" value="InterPro"/>
</dbReference>
<dbReference type="InterPro" id="IPR011701">
    <property type="entry name" value="MFS"/>
</dbReference>
<evidence type="ECO:0000313" key="7">
    <source>
        <dbReference type="Proteomes" id="UP001385951"/>
    </source>
</evidence>
<sequence>MGLATLLDQYGIFKFNWTTPDIAGEINILYGVYVFGWTSKDIGHLLAIACATKAFTLMILSPIITRRFLQGYMGFRTLKNQFDMIDFTMAFCAFILEAIGLTCMAMAPQTRFFFGSLLFTSFGALASPALNSSTIKFYPESKVGEVFGGLSLLKNVFALVGPTVFLTIYKKSVLSWNIPYVSFLVGASLMTLMAILLVFAKRLLRLDKNLDPMILTRSNSVASLQSLIDSSPNNSKQRYQ</sequence>
<evidence type="ECO:0000256" key="1">
    <source>
        <dbReference type="ARBA" id="ARBA00004141"/>
    </source>
</evidence>
<feature type="transmembrane region" description="Helical" evidence="5">
    <location>
        <begin position="143"/>
        <end position="168"/>
    </location>
</feature>
<dbReference type="Pfam" id="PF07690">
    <property type="entry name" value="MFS_1"/>
    <property type="match status" value="1"/>
</dbReference>
<name>A0AAW0FUJ0_9APHY</name>
<dbReference type="SUPFAM" id="SSF103473">
    <property type="entry name" value="MFS general substrate transporter"/>
    <property type="match status" value="1"/>
</dbReference>
<protein>
    <recommendedName>
        <fullName evidence="8">Major facilitator superfamily (MFS) profile domain-containing protein</fullName>
    </recommendedName>
</protein>
<dbReference type="Gene3D" id="1.20.1250.20">
    <property type="entry name" value="MFS general substrate transporter like domains"/>
    <property type="match status" value="1"/>
</dbReference>
<comment type="caution">
    <text evidence="6">The sequence shown here is derived from an EMBL/GenBank/DDBJ whole genome shotgun (WGS) entry which is preliminary data.</text>
</comment>
<evidence type="ECO:0008006" key="8">
    <source>
        <dbReference type="Google" id="ProtNLM"/>
    </source>
</evidence>
<keyword evidence="4 5" id="KW-0472">Membrane</keyword>